<gene>
    <name evidence="2" type="ORF">PUN28_017310</name>
</gene>
<accession>A0AAW2EP11</accession>
<name>A0AAW2EP11_9HYME</name>
<evidence type="ECO:0000313" key="2">
    <source>
        <dbReference type="EMBL" id="KAL0104513.1"/>
    </source>
</evidence>
<reference evidence="2 3" key="1">
    <citation type="submission" date="2023-03" db="EMBL/GenBank/DDBJ databases">
        <title>High recombination rates correlate with genetic variation in Cardiocondyla obscurior ants.</title>
        <authorList>
            <person name="Errbii M."/>
        </authorList>
    </citation>
    <scope>NUCLEOTIDE SEQUENCE [LARGE SCALE GENOMIC DNA]</scope>
    <source>
        <strain evidence="2">Alpha-2009</strain>
        <tissue evidence="2">Whole body</tissue>
    </source>
</reference>
<evidence type="ECO:0000256" key="1">
    <source>
        <dbReference type="SAM" id="MobiDB-lite"/>
    </source>
</evidence>
<feature type="compositionally biased region" description="Polar residues" evidence="1">
    <location>
        <begin position="1"/>
        <end position="10"/>
    </location>
</feature>
<organism evidence="2 3">
    <name type="scientific">Cardiocondyla obscurior</name>
    <dbReference type="NCBI Taxonomy" id="286306"/>
    <lineage>
        <taxon>Eukaryota</taxon>
        <taxon>Metazoa</taxon>
        <taxon>Ecdysozoa</taxon>
        <taxon>Arthropoda</taxon>
        <taxon>Hexapoda</taxon>
        <taxon>Insecta</taxon>
        <taxon>Pterygota</taxon>
        <taxon>Neoptera</taxon>
        <taxon>Endopterygota</taxon>
        <taxon>Hymenoptera</taxon>
        <taxon>Apocrita</taxon>
        <taxon>Aculeata</taxon>
        <taxon>Formicoidea</taxon>
        <taxon>Formicidae</taxon>
        <taxon>Myrmicinae</taxon>
        <taxon>Cardiocondyla</taxon>
    </lineage>
</organism>
<dbReference type="EMBL" id="JADYXP020000020">
    <property type="protein sequence ID" value="KAL0104513.1"/>
    <property type="molecule type" value="Genomic_DNA"/>
</dbReference>
<proteinExistence type="predicted"/>
<sequence>MYLQKRQASPNEGKKPPPLNGSSPSVLTPSRAHAGALLSLSPPFRDTHAGTGSTERAGCNSVFNWFSREADFAPGVMKFRDRGDEVRAISEVRRLLSSSRYSQTRSTGLKNSIEGVIKG</sequence>
<evidence type="ECO:0000313" key="3">
    <source>
        <dbReference type="Proteomes" id="UP001430953"/>
    </source>
</evidence>
<protein>
    <submittedName>
        <fullName evidence="2">Uncharacterized protein</fullName>
    </submittedName>
</protein>
<dbReference type="Proteomes" id="UP001430953">
    <property type="component" value="Unassembled WGS sequence"/>
</dbReference>
<keyword evidence="3" id="KW-1185">Reference proteome</keyword>
<feature type="region of interest" description="Disordered" evidence="1">
    <location>
        <begin position="1"/>
        <end position="32"/>
    </location>
</feature>
<dbReference type="AlphaFoldDB" id="A0AAW2EP11"/>
<comment type="caution">
    <text evidence="2">The sequence shown here is derived from an EMBL/GenBank/DDBJ whole genome shotgun (WGS) entry which is preliminary data.</text>
</comment>